<keyword evidence="1" id="KW-0472">Membrane</keyword>
<dbReference type="InterPro" id="IPR021354">
    <property type="entry name" value="DUF2975"/>
</dbReference>
<name>A0A0R1UMZ1_9LACO</name>
<keyword evidence="1" id="KW-0812">Transmembrane</keyword>
<dbReference type="EMBL" id="AZFS01000058">
    <property type="protein sequence ID" value="KRL94569.1"/>
    <property type="molecule type" value="Genomic_DNA"/>
</dbReference>
<gene>
    <name evidence="2" type="ORF">FD28_GL000393</name>
</gene>
<comment type="caution">
    <text evidence="2">The sequence shown here is derived from an EMBL/GenBank/DDBJ whole genome shotgun (WGS) entry which is preliminary data.</text>
</comment>
<keyword evidence="1" id="KW-1133">Transmembrane helix</keyword>
<feature type="transmembrane region" description="Helical" evidence="1">
    <location>
        <begin position="75"/>
        <end position="93"/>
    </location>
</feature>
<evidence type="ECO:0000313" key="2">
    <source>
        <dbReference type="EMBL" id="KRL94569.1"/>
    </source>
</evidence>
<feature type="transmembrane region" description="Helical" evidence="1">
    <location>
        <begin position="160"/>
        <end position="181"/>
    </location>
</feature>
<dbReference type="Proteomes" id="UP000051580">
    <property type="component" value="Unassembled WGS sequence"/>
</dbReference>
<protein>
    <submittedName>
        <fullName evidence="2">Uncharacterized protein</fullName>
    </submittedName>
</protein>
<dbReference type="PATRIC" id="fig|1423753.3.peg.409"/>
<feature type="transmembrane region" description="Helical" evidence="1">
    <location>
        <begin position="123"/>
        <end position="140"/>
    </location>
</feature>
<evidence type="ECO:0000256" key="1">
    <source>
        <dbReference type="SAM" id="Phobius"/>
    </source>
</evidence>
<dbReference type="AlphaFoldDB" id="A0A0R1UMZ1"/>
<sequence>MLTMSKWLNWGINCLIVFFRFGIVAAYAMLIYPLSDLLLTFQRELPQNIMHSDDFLRLPGQNTVTAGAIQSFPSWPYAILILIGTLIFIWAMIKNLKSLTIILKNIQQADYFSITNEKALKQLVIANVVIIVSDLFLAGGNQLTRSWFYLIGNTGILASTWSTVASDAWHAITLGIIYLIYHYTLTLKTENDLTI</sequence>
<evidence type="ECO:0000313" key="3">
    <source>
        <dbReference type="Proteomes" id="UP000051580"/>
    </source>
</evidence>
<dbReference type="OrthoDB" id="2311145at2"/>
<keyword evidence="3" id="KW-1185">Reference proteome</keyword>
<dbReference type="Pfam" id="PF11188">
    <property type="entry name" value="DUF2975"/>
    <property type="match status" value="1"/>
</dbReference>
<feature type="transmembrane region" description="Helical" evidence="1">
    <location>
        <begin position="12"/>
        <end position="32"/>
    </location>
</feature>
<organism evidence="2 3">
    <name type="scientific">Levilactobacillus hammesii DSM 16381</name>
    <dbReference type="NCBI Taxonomy" id="1423753"/>
    <lineage>
        <taxon>Bacteria</taxon>
        <taxon>Bacillati</taxon>
        <taxon>Bacillota</taxon>
        <taxon>Bacilli</taxon>
        <taxon>Lactobacillales</taxon>
        <taxon>Lactobacillaceae</taxon>
        <taxon>Levilactobacillus</taxon>
    </lineage>
</organism>
<proteinExistence type="predicted"/>
<reference evidence="2 3" key="1">
    <citation type="journal article" date="2015" name="Genome Announc.">
        <title>Expanding the biotechnology potential of lactobacilli through comparative genomics of 213 strains and associated genera.</title>
        <authorList>
            <person name="Sun Z."/>
            <person name="Harris H.M."/>
            <person name="McCann A."/>
            <person name="Guo C."/>
            <person name="Argimon S."/>
            <person name="Zhang W."/>
            <person name="Yang X."/>
            <person name="Jeffery I.B."/>
            <person name="Cooney J.C."/>
            <person name="Kagawa T.F."/>
            <person name="Liu W."/>
            <person name="Song Y."/>
            <person name="Salvetti E."/>
            <person name="Wrobel A."/>
            <person name="Rasinkangas P."/>
            <person name="Parkhill J."/>
            <person name="Rea M.C."/>
            <person name="O'Sullivan O."/>
            <person name="Ritari J."/>
            <person name="Douillard F.P."/>
            <person name="Paul Ross R."/>
            <person name="Yang R."/>
            <person name="Briner A.E."/>
            <person name="Felis G.E."/>
            <person name="de Vos W.M."/>
            <person name="Barrangou R."/>
            <person name="Klaenhammer T.R."/>
            <person name="Caufield P.W."/>
            <person name="Cui Y."/>
            <person name="Zhang H."/>
            <person name="O'Toole P.W."/>
        </authorList>
    </citation>
    <scope>NUCLEOTIDE SEQUENCE [LARGE SCALE GENOMIC DNA]</scope>
    <source>
        <strain evidence="2 3">DSM 16381</strain>
    </source>
</reference>
<accession>A0A0R1UMZ1</accession>